<dbReference type="Pfam" id="PF02223">
    <property type="entry name" value="Thymidylate_kin"/>
    <property type="match status" value="1"/>
</dbReference>
<evidence type="ECO:0000256" key="2">
    <source>
        <dbReference type="ARBA" id="ARBA00012980"/>
    </source>
</evidence>
<evidence type="ECO:0000259" key="13">
    <source>
        <dbReference type="Pfam" id="PF02223"/>
    </source>
</evidence>
<evidence type="ECO:0000256" key="10">
    <source>
        <dbReference type="ARBA" id="ARBA00048743"/>
    </source>
</evidence>
<dbReference type="SUPFAM" id="SSF52540">
    <property type="entry name" value="P-loop containing nucleoside triphosphate hydrolases"/>
    <property type="match status" value="1"/>
</dbReference>
<evidence type="ECO:0000256" key="3">
    <source>
        <dbReference type="ARBA" id="ARBA00017144"/>
    </source>
</evidence>
<dbReference type="InterPro" id="IPR018095">
    <property type="entry name" value="Thymidylate_kin_CS"/>
</dbReference>
<dbReference type="OrthoDB" id="9774907at2"/>
<feature type="binding site" evidence="12">
    <location>
        <begin position="10"/>
        <end position="17"/>
    </location>
    <ligand>
        <name>ATP</name>
        <dbReference type="ChEBI" id="CHEBI:30616"/>
    </ligand>
</feature>
<accession>A0A1I1DYN0</accession>
<dbReference type="Proteomes" id="UP000240042">
    <property type="component" value="Unassembled WGS sequence"/>
</dbReference>
<evidence type="ECO:0000256" key="8">
    <source>
        <dbReference type="ARBA" id="ARBA00022840"/>
    </source>
</evidence>
<reference evidence="15" key="1">
    <citation type="submission" date="2016-10" db="EMBL/GenBank/DDBJ databases">
        <authorList>
            <person name="Varghese N."/>
            <person name="Submissions S."/>
        </authorList>
    </citation>
    <scope>NUCLEOTIDE SEQUENCE [LARGE SCALE GENOMIC DNA]</scope>
    <source>
        <strain evidence="15">ATCC 43811</strain>
    </source>
</reference>
<dbReference type="GO" id="GO:0006227">
    <property type="term" value="P:dUDP biosynthetic process"/>
    <property type="evidence" value="ECO:0007669"/>
    <property type="project" value="TreeGrafter"/>
</dbReference>
<dbReference type="NCBIfam" id="TIGR00041">
    <property type="entry name" value="DTMP_kinase"/>
    <property type="match status" value="1"/>
</dbReference>
<dbReference type="InterPro" id="IPR018094">
    <property type="entry name" value="Thymidylate_kinase"/>
</dbReference>
<dbReference type="InterPro" id="IPR039430">
    <property type="entry name" value="Thymidylate_kin-like_dom"/>
</dbReference>
<dbReference type="FunFam" id="3.40.50.300:FF:000225">
    <property type="entry name" value="Thymidylate kinase"/>
    <property type="match status" value="1"/>
</dbReference>
<evidence type="ECO:0000256" key="7">
    <source>
        <dbReference type="ARBA" id="ARBA00022777"/>
    </source>
</evidence>
<dbReference type="GO" id="GO:0006233">
    <property type="term" value="P:dTDP biosynthetic process"/>
    <property type="evidence" value="ECO:0007669"/>
    <property type="project" value="InterPro"/>
</dbReference>
<dbReference type="STRING" id="34097.SAMN02745150_00760"/>
<dbReference type="EMBL" id="FOKY01000004">
    <property type="protein sequence ID" value="SFB78098.1"/>
    <property type="molecule type" value="Genomic_DNA"/>
</dbReference>
<keyword evidence="5 12" id="KW-0545">Nucleotide biosynthesis</keyword>
<feature type="domain" description="Thymidylate kinase-like" evidence="13">
    <location>
        <begin position="8"/>
        <end position="196"/>
    </location>
</feature>
<proteinExistence type="inferred from homology"/>
<dbReference type="GO" id="GO:0006235">
    <property type="term" value="P:dTTP biosynthetic process"/>
    <property type="evidence" value="ECO:0007669"/>
    <property type="project" value="UniProtKB-UniRule"/>
</dbReference>
<comment type="catalytic activity">
    <reaction evidence="10 12">
        <text>dTMP + ATP = dTDP + ADP</text>
        <dbReference type="Rhea" id="RHEA:13517"/>
        <dbReference type="ChEBI" id="CHEBI:30616"/>
        <dbReference type="ChEBI" id="CHEBI:58369"/>
        <dbReference type="ChEBI" id="CHEBI:63528"/>
        <dbReference type="ChEBI" id="CHEBI:456216"/>
        <dbReference type="EC" id="2.7.4.9"/>
    </reaction>
</comment>
<keyword evidence="8 12" id="KW-0067">ATP-binding</keyword>
<evidence type="ECO:0000256" key="11">
    <source>
        <dbReference type="ARBA" id="ARBA00057735"/>
    </source>
</evidence>
<evidence type="ECO:0000256" key="5">
    <source>
        <dbReference type="ARBA" id="ARBA00022727"/>
    </source>
</evidence>
<dbReference type="PANTHER" id="PTHR10344:SF4">
    <property type="entry name" value="UMP-CMP KINASE 2, MITOCHONDRIAL"/>
    <property type="match status" value="1"/>
</dbReference>
<evidence type="ECO:0000256" key="9">
    <source>
        <dbReference type="ARBA" id="ARBA00029962"/>
    </source>
</evidence>
<evidence type="ECO:0000313" key="15">
    <source>
        <dbReference type="Proteomes" id="UP000240042"/>
    </source>
</evidence>
<sequence>MKGLFVSFEGVECSGKSLQCKLLYEYCLKHEIPVILVREPGGTPLGEKLRDLLLTETSTPITEFFIFSAARSQLTETKIIPHLEQEFVVISDRYFHSSLVYQGFGRHLDQKVLREISQVAVFNKHPDITFLLNPPLTTITERLQIKHKTIGLDRIERESKEFHEAIWKGYQKIASDFDYIEIIDASSDPESIHMTILDLLAQKDKRFINL</sequence>
<organism evidence="14 15">
    <name type="scientific">Brevinema andersonii</name>
    <dbReference type="NCBI Taxonomy" id="34097"/>
    <lineage>
        <taxon>Bacteria</taxon>
        <taxon>Pseudomonadati</taxon>
        <taxon>Spirochaetota</taxon>
        <taxon>Spirochaetia</taxon>
        <taxon>Brevinematales</taxon>
        <taxon>Brevinemataceae</taxon>
        <taxon>Brevinema</taxon>
    </lineage>
</organism>
<dbReference type="AlphaFoldDB" id="A0A1I1DYN0"/>
<keyword evidence="7 12" id="KW-0418">Kinase</keyword>
<dbReference type="GO" id="GO:0005829">
    <property type="term" value="C:cytosol"/>
    <property type="evidence" value="ECO:0007669"/>
    <property type="project" value="TreeGrafter"/>
</dbReference>
<protein>
    <recommendedName>
        <fullName evidence="3 12">Thymidylate kinase</fullName>
        <ecNumber evidence="2 12">2.7.4.9</ecNumber>
    </recommendedName>
    <alternativeName>
        <fullName evidence="9 12">dTMP kinase</fullName>
    </alternativeName>
</protein>
<comment type="similarity">
    <text evidence="1 12">Belongs to the thymidylate kinase family.</text>
</comment>
<keyword evidence="6 12" id="KW-0547">Nucleotide-binding</keyword>
<dbReference type="PANTHER" id="PTHR10344">
    <property type="entry name" value="THYMIDYLATE KINASE"/>
    <property type="match status" value="1"/>
</dbReference>
<evidence type="ECO:0000313" key="14">
    <source>
        <dbReference type="EMBL" id="SFB78098.1"/>
    </source>
</evidence>
<dbReference type="GO" id="GO:0005524">
    <property type="term" value="F:ATP binding"/>
    <property type="evidence" value="ECO:0007669"/>
    <property type="project" value="UniProtKB-UniRule"/>
</dbReference>
<dbReference type="CDD" id="cd01672">
    <property type="entry name" value="TMPK"/>
    <property type="match status" value="1"/>
</dbReference>
<comment type="function">
    <text evidence="11 12">Phosphorylation of dTMP to form dTDP in both de novo and salvage pathways of dTTP synthesis.</text>
</comment>
<dbReference type="PROSITE" id="PS01331">
    <property type="entry name" value="THYMIDYLATE_KINASE"/>
    <property type="match status" value="1"/>
</dbReference>
<evidence type="ECO:0000256" key="4">
    <source>
        <dbReference type="ARBA" id="ARBA00022679"/>
    </source>
</evidence>
<dbReference type="InterPro" id="IPR027417">
    <property type="entry name" value="P-loop_NTPase"/>
</dbReference>
<evidence type="ECO:0000256" key="6">
    <source>
        <dbReference type="ARBA" id="ARBA00022741"/>
    </source>
</evidence>
<dbReference type="Gene3D" id="3.40.50.300">
    <property type="entry name" value="P-loop containing nucleotide triphosphate hydrolases"/>
    <property type="match status" value="1"/>
</dbReference>
<evidence type="ECO:0000256" key="12">
    <source>
        <dbReference type="HAMAP-Rule" id="MF_00165"/>
    </source>
</evidence>
<name>A0A1I1DYN0_BREAD</name>
<dbReference type="GO" id="GO:0004798">
    <property type="term" value="F:dTMP kinase activity"/>
    <property type="evidence" value="ECO:0007669"/>
    <property type="project" value="UniProtKB-UniRule"/>
</dbReference>
<dbReference type="EC" id="2.7.4.9" evidence="2 12"/>
<evidence type="ECO:0000256" key="1">
    <source>
        <dbReference type="ARBA" id="ARBA00009776"/>
    </source>
</evidence>
<keyword evidence="15" id="KW-1185">Reference proteome</keyword>
<gene>
    <name evidence="12" type="primary">tmk</name>
    <name evidence="14" type="ORF">SAMN02745150_00760</name>
</gene>
<dbReference type="RefSeq" id="WP_092318799.1">
    <property type="nucleotide sequence ID" value="NZ_FOKY01000004.1"/>
</dbReference>
<keyword evidence="4 12" id="KW-0808">Transferase</keyword>
<dbReference type="HAMAP" id="MF_00165">
    <property type="entry name" value="Thymidylate_kinase"/>
    <property type="match status" value="1"/>
</dbReference>